<dbReference type="InterPro" id="IPR003018">
    <property type="entry name" value="GAF"/>
</dbReference>
<dbReference type="Gene3D" id="1.10.1300.10">
    <property type="entry name" value="3'5'-cyclic nucleotide phosphodiesterase, catalytic domain"/>
    <property type="match status" value="1"/>
</dbReference>
<dbReference type="Pfam" id="PF00233">
    <property type="entry name" value="PDEase_I"/>
    <property type="match status" value="1"/>
</dbReference>
<keyword evidence="6" id="KW-1185">Reference proteome</keyword>
<feature type="domain" description="PDEase" evidence="4">
    <location>
        <begin position="957"/>
        <end position="1270"/>
    </location>
</feature>
<proteinExistence type="predicted"/>
<comment type="caution">
    <text evidence="5">The sequence shown here is derived from an EMBL/GenBank/DDBJ whole genome shotgun (WGS) entry which is preliminary data.</text>
</comment>
<dbReference type="PANTHER" id="PTHR11347">
    <property type="entry name" value="CYCLIC NUCLEOTIDE PHOSPHODIESTERASE"/>
    <property type="match status" value="1"/>
</dbReference>
<organism evidence="5 6">
    <name type="scientific">Tritrichomonas foetus</name>
    <dbReference type="NCBI Taxonomy" id="1144522"/>
    <lineage>
        <taxon>Eukaryota</taxon>
        <taxon>Metamonada</taxon>
        <taxon>Parabasalia</taxon>
        <taxon>Tritrichomonadida</taxon>
        <taxon>Tritrichomonadidae</taxon>
        <taxon>Tritrichomonas</taxon>
    </lineage>
</organism>
<dbReference type="InterPro" id="IPR036971">
    <property type="entry name" value="PDEase_catalytic_dom_sf"/>
</dbReference>
<sequence length="1270" mass="142738">MTTNNSHKHFHRFYEHLAQYIPNYATVRNTSSSSRNSSQCKRGQLLSLNHKVVEPPVPINLDSIVLTPRSQSNLHTKEHPVVVQPLPYQPKREKYHFSINIKLKYSDSSSENLIPLSAKGLNIPDATSFDRMSSLSRSSSALNSARSINSSFTSAEVSPINTSRDFDEPINPIIDIDKPDLPEIPLLATDLIQFLATIPDSAPASLSPYTFCEEVVGLQGQEFEQYLEEDTLCLKSVLLGNRFNEDTLYDFFVSLTEDQYQSAFDIIFRQYFKLANIANLLRDLMKVDSIPDLAREIEKQCEILFGARTAMVWINIPSAKTLINHSRLMKYPHGVGFVGTAATEKRQVVAPNPTTSPLYSEEFDLPFCEESEMILAEPIFDPKTNEVYAVIMLIDKVHPKLGASYMYWPQSELTLLHFFSSNLYRAFGRFTTEIKATAKLYRVIAKFVSNQLDFFHLLSTVRNSISQLLKCEAVSIYFREGRGIFWFEQSGNRISRKSTTLTKGGIAGYVFEHNVFVHVACACDHPAFYSLMDGLYKSRAALAIPLQAGNDVFSVIVCRAKKNLPCFSSADVHDLSFIAAGAAPALKSSMAYRKKMNELRVALRAQDRLAALLQTAESLSRETNIDTLVARILDNSCQLIGADRASLFVIDESRTHLISKVAHGTTKPLLLPINQGIAGSVATTGETVNIEDVYDDPRFNSNVDKSTGYRTKSLMTLPVHNQNGDIIAVMQLMNKLNGEPFSESDVELTRAMGVFTGIALANSTVIESSILSTQRVHALLDTAVLLMRGESLSSVIHHIMSVSRDLVQADRCALFLIDDKKSQIKSAVLAGEESQISVKRGKGVVGYVAMKNIVVNIDDAYKDKRFNSAVDQATGYRTRSILASPVVDSSSKVIGVVEMINKDMLYNGGSFTKEDEKLTTAFASFTGLAFDKTKNRNEAMTGQTLAIVLSNMMTADESNSWLPPSQIVMQPSQLQEYRSNRFDVNQLSELQSFRLVASFFFDLGLSSTFHINNAKLIRFLLCVHDLHMNSQYHSWRRSIESAQFIYFLLTSTEMAMMLSKLEILALLVAAICHDIDHYDIEDRGRSEIALSVLYRNRSVLEVHHCEQTISVITKPEQNIFEAIESEQQVTLWQTIISLILATDMSKHFDIFNKCKALVYPQNMLNLQSPQHRLFLMQIALKCADVSETCRLMPICERVAQNQLEMLRAESREKDKRTEYLEHYDIAKYQIGFFMMIARPLFIILCEAVPTAKPALDQLEGNLSSWKSKMK</sequence>
<dbReference type="SUPFAM" id="SSF55781">
    <property type="entry name" value="GAF domain-like"/>
    <property type="match status" value="4"/>
</dbReference>
<dbReference type="InterPro" id="IPR003607">
    <property type="entry name" value="HD/PDEase_dom"/>
</dbReference>
<gene>
    <name evidence="5" type="ORF">TRFO_11111</name>
</gene>
<evidence type="ECO:0000259" key="4">
    <source>
        <dbReference type="PROSITE" id="PS51845"/>
    </source>
</evidence>
<dbReference type="VEuPathDB" id="TrichDB:TRFO_11111"/>
<name>A0A1J4J5G7_9EUKA</name>
<protein>
    <submittedName>
        <fullName evidence="5">GAF domain containing protein</fullName>
    </submittedName>
</protein>
<keyword evidence="3" id="KW-0378">Hydrolase</keyword>
<keyword evidence="1" id="KW-0140">cGMP</keyword>
<evidence type="ECO:0000256" key="3">
    <source>
        <dbReference type="ARBA" id="ARBA00022801"/>
    </source>
</evidence>
<dbReference type="EMBL" id="MLAK01001315">
    <property type="protein sequence ID" value="OHS94488.1"/>
    <property type="molecule type" value="Genomic_DNA"/>
</dbReference>
<reference evidence="5" key="1">
    <citation type="submission" date="2016-10" db="EMBL/GenBank/DDBJ databases">
        <authorList>
            <person name="Benchimol M."/>
            <person name="Almeida L.G."/>
            <person name="Vasconcelos A.T."/>
            <person name="Perreira-Neves A."/>
            <person name="Rosa I.A."/>
            <person name="Tasca T."/>
            <person name="Bogo M.R."/>
            <person name="de Souza W."/>
        </authorList>
    </citation>
    <scope>NUCLEOTIDE SEQUENCE [LARGE SCALE GENOMIC DNA]</scope>
    <source>
        <strain evidence="5">K</strain>
    </source>
</reference>
<dbReference type="GO" id="GO:0007165">
    <property type="term" value="P:signal transduction"/>
    <property type="evidence" value="ECO:0007669"/>
    <property type="project" value="InterPro"/>
</dbReference>
<accession>A0A1J4J5G7</accession>
<dbReference type="OrthoDB" id="295473at2759"/>
<dbReference type="Pfam" id="PF01590">
    <property type="entry name" value="GAF"/>
    <property type="match status" value="4"/>
</dbReference>
<dbReference type="GO" id="GO:0046872">
    <property type="term" value="F:metal ion binding"/>
    <property type="evidence" value="ECO:0007669"/>
    <property type="project" value="UniProtKB-KW"/>
</dbReference>
<keyword evidence="2" id="KW-0479">Metal-binding</keyword>
<evidence type="ECO:0000313" key="5">
    <source>
        <dbReference type="EMBL" id="OHS94488.1"/>
    </source>
</evidence>
<dbReference type="GeneID" id="94830552"/>
<dbReference type="SUPFAM" id="SSF109604">
    <property type="entry name" value="HD-domain/PDEase-like"/>
    <property type="match status" value="1"/>
</dbReference>
<evidence type="ECO:0000313" key="6">
    <source>
        <dbReference type="Proteomes" id="UP000179807"/>
    </source>
</evidence>
<dbReference type="GO" id="GO:0004114">
    <property type="term" value="F:3',5'-cyclic-nucleotide phosphodiesterase activity"/>
    <property type="evidence" value="ECO:0007669"/>
    <property type="project" value="InterPro"/>
</dbReference>
<dbReference type="Proteomes" id="UP000179807">
    <property type="component" value="Unassembled WGS sequence"/>
</dbReference>
<evidence type="ECO:0000256" key="2">
    <source>
        <dbReference type="ARBA" id="ARBA00022723"/>
    </source>
</evidence>
<dbReference type="CDD" id="cd00077">
    <property type="entry name" value="HDc"/>
    <property type="match status" value="1"/>
</dbReference>
<evidence type="ECO:0000256" key="1">
    <source>
        <dbReference type="ARBA" id="ARBA00022535"/>
    </source>
</evidence>
<dbReference type="AlphaFoldDB" id="A0A1J4J5G7"/>
<dbReference type="InterPro" id="IPR029016">
    <property type="entry name" value="GAF-like_dom_sf"/>
</dbReference>
<dbReference type="Gene3D" id="3.30.450.40">
    <property type="match status" value="4"/>
</dbReference>
<dbReference type="RefSeq" id="XP_068347625.1">
    <property type="nucleotide sequence ID" value="XM_068495848.1"/>
</dbReference>
<dbReference type="PROSITE" id="PS51845">
    <property type="entry name" value="PDEASE_I_2"/>
    <property type="match status" value="1"/>
</dbReference>
<dbReference type="InterPro" id="IPR002073">
    <property type="entry name" value="PDEase_catalytic_dom"/>
</dbReference>
<dbReference type="SMART" id="SM00065">
    <property type="entry name" value="GAF"/>
    <property type="match status" value="4"/>
</dbReference>